<dbReference type="OrthoDB" id="6366868at2759"/>
<dbReference type="InterPro" id="IPR006631">
    <property type="entry name" value="DM4_12"/>
</dbReference>
<accession>A0A3R7M6D7</accession>
<comment type="caution">
    <text evidence="1">The sequence shown here is derived from an EMBL/GenBank/DDBJ whole genome shotgun (WGS) entry which is preliminary data.</text>
</comment>
<dbReference type="PANTHER" id="PTHR21398:SF6">
    <property type="entry name" value="AGAP007094-PA"/>
    <property type="match status" value="1"/>
</dbReference>
<proteinExistence type="predicted"/>
<dbReference type="SMART" id="SM00718">
    <property type="entry name" value="DM4_12"/>
    <property type="match status" value="1"/>
</dbReference>
<dbReference type="AlphaFoldDB" id="A0A3R7M6D7"/>
<sequence length="204" mass="21747">MYIGFPFTLDLPDAPLRLIKSQEPTTDAPHGYGSYASTADTRYDYGSSGSNDFGYGTGSSYSSYGGYEQFNHHYGDDSHYGGFGKRSVDSQREAGFNVIQNGLENMGLPGKSCLLRAVCEVAKEPVTDLGVVGEILNLIFAAGYGEGSESMHEYVVAEEKGRREGDCEGRYNECPLGLVSLLHSGVSHLFAGLASAGVQGSGLL</sequence>
<gene>
    <name evidence="1" type="ORF">C7M84_007282</name>
</gene>
<evidence type="ECO:0000313" key="1">
    <source>
        <dbReference type="EMBL" id="ROT74211.1"/>
    </source>
</evidence>
<reference evidence="1 2" key="2">
    <citation type="submission" date="2019-01" db="EMBL/GenBank/DDBJ databases">
        <title>The decoding of complex shrimp genome reveals the adaptation for benthos swimmer, frequently molting mechanism and breeding impact on genome.</title>
        <authorList>
            <person name="Sun Y."/>
            <person name="Gao Y."/>
            <person name="Yu Y."/>
        </authorList>
    </citation>
    <scope>NUCLEOTIDE SEQUENCE [LARGE SCALE GENOMIC DNA]</scope>
    <source>
        <tissue evidence="1">Muscle</tissue>
    </source>
</reference>
<name>A0A3R7M6D7_PENVA</name>
<dbReference type="Pfam" id="PF07841">
    <property type="entry name" value="DM4_12"/>
    <property type="match status" value="1"/>
</dbReference>
<organism evidence="1 2">
    <name type="scientific">Penaeus vannamei</name>
    <name type="common">Whiteleg shrimp</name>
    <name type="synonym">Litopenaeus vannamei</name>
    <dbReference type="NCBI Taxonomy" id="6689"/>
    <lineage>
        <taxon>Eukaryota</taxon>
        <taxon>Metazoa</taxon>
        <taxon>Ecdysozoa</taxon>
        <taxon>Arthropoda</taxon>
        <taxon>Crustacea</taxon>
        <taxon>Multicrustacea</taxon>
        <taxon>Malacostraca</taxon>
        <taxon>Eumalacostraca</taxon>
        <taxon>Eucarida</taxon>
        <taxon>Decapoda</taxon>
        <taxon>Dendrobranchiata</taxon>
        <taxon>Penaeoidea</taxon>
        <taxon>Penaeidae</taxon>
        <taxon>Penaeus</taxon>
    </lineage>
</organism>
<reference evidence="1 2" key="1">
    <citation type="submission" date="2018-04" db="EMBL/GenBank/DDBJ databases">
        <authorList>
            <person name="Zhang X."/>
            <person name="Yuan J."/>
            <person name="Li F."/>
            <person name="Xiang J."/>
        </authorList>
    </citation>
    <scope>NUCLEOTIDE SEQUENCE [LARGE SCALE GENOMIC DNA]</scope>
    <source>
        <tissue evidence="1">Muscle</tissue>
    </source>
</reference>
<evidence type="ECO:0000313" key="2">
    <source>
        <dbReference type="Proteomes" id="UP000283509"/>
    </source>
</evidence>
<protein>
    <submittedName>
        <fullName evidence="1">Uncharacterized protein</fullName>
    </submittedName>
</protein>
<keyword evidence="2" id="KW-1185">Reference proteome</keyword>
<dbReference type="PANTHER" id="PTHR21398">
    <property type="entry name" value="AGAP007094-PA"/>
    <property type="match status" value="1"/>
</dbReference>
<dbReference type="Proteomes" id="UP000283509">
    <property type="component" value="Unassembled WGS sequence"/>
</dbReference>
<dbReference type="EMBL" id="QCYY01001922">
    <property type="protein sequence ID" value="ROT74211.1"/>
    <property type="molecule type" value="Genomic_DNA"/>
</dbReference>